<evidence type="ECO:0000313" key="1">
    <source>
        <dbReference type="EMBL" id="KAH3769145.1"/>
    </source>
</evidence>
<sequence>MNNKWTTSWVWGGGVGGEMSQRATRFPHHFAKGLMTWGCSMMKAGLIQYSSINSPTNCNKSYTLISMYTL</sequence>
<organism evidence="1 2">
    <name type="scientific">Dreissena polymorpha</name>
    <name type="common">Zebra mussel</name>
    <name type="synonym">Mytilus polymorpha</name>
    <dbReference type="NCBI Taxonomy" id="45954"/>
    <lineage>
        <taxon>Eukaryota</taxon>
        <taxon>Metazoa</taxon>
        <taxon>Spiralia</taxon>
        <taxon>Lophotrochozoa</taxon>
        <taxon>Mollusca</taxon>
        <taxon>Bivalvia</taxon>
        <taxon>Autobranchia</taxon>
        <taxon>Heteroconchia</taxon>
        <taxon>Euheterodonta</taxon>
        <taxon>Imparidentia</taxon>
        <taxon>Neoheterodontei</taxon>
        <taxon>Myida</taxon>
        <taxon>Dreissenoidea</taxon>
        <taxon>Dreissenidae</taxon>
        <taxon>Dreissena</taxon>
    </lineage>
</organism>
<proteinExistence type="predicted"/>
<comment type="caution">
    <text evidence="1">The sequence shown here is derived from an EMBL/GenBank/DDBJ whole genome shotgun (WGS) entry which is preliminary data.</text>
</comment>
<name>A0A9D4ICU3_DREPO</name>
<keyword evidence="2" id="KW-1185">Reference proteome</keyword>
<dbReference type="Proteomes" id="UP000828390">
    <property type="component" value="Unassembled WGS sequence"/>
</dbReference>
<gene>
    <name evidence="1" type="ORF">DPMN_170393</name>
</gene>
<dbReference type="AlphaFoldDB" id="A0A9D4ICU3"/>
<evidence type="ECO:0000313" key="2">
    <source>
        <dbReference type="Proteomes" id="UP000828390"/>
    </source>
</evidence>
<accession>A0A9D4ICU3</accession>
<dbReference type="EMBL" id="JAIWYP010000009">
    <property type="protein sequence ID" value="KAH3769145.1"/>
    <property type="molecule type" value="Genomic_DNA"/>
</dbReference>
<protein>
    <submittedName>
        <fullName evidence="1">Uncharacterized protein</fullName>
    </submittedName>
</protein>
<reference evidence="1" key="1">
    <citation type="journal article" date="2019" name="bioRxiv">
        <title>The Genome of the Zebra Mussel, Dreissena polymorpha: A Resource for Invasive Species Research.</title>
        <authorList>
            <person name="McCartney M.A."/>
            <person name="Auch B."/>
            <person name="Kono T."/>
            <person name="Mallez S."/>
            <person name="Zhang Y."/>
            <person name="Obille A."/>
            <person name="Becker A."/>
            <person name="Abrahante J.E."/>
            <person name="Garbe J."/>
            <person name="Badalamenti J.P."/>
            <person name="Herman A."/>
            <person name="Mangelson H."/>
            <person name="Liachko I."/>
            <person name="Sullivan S."/>
            <person name="Sone E.D."/>
            <person name="Koren S."/>
            <person name="Silverstein K.A.T."/>
            <person name="Beckman K.B."/>
            <person name="Gohl D.M."/>
        </authorList>
    </citation>
    <scope>NUCLEOTIDE SEQUENCE</scope>
    <source>
        <strain evidence="1">Duluth1</strain>
        <tissue evidence="1">Whole animal</tissue>
    </source>
</reference>
<reference evidence="1" key="2">
    <citation type="submission" date="2020-11" db="EMBL/GenBank/DDBJ databases">
        <authorList>
            <person name="McCartney M.A."/>
            <person name="Auch B."/>
            <person name="Kono T."/>
            <person name="Mallez S."/>
            <person name="Becker A."/>
            <person name="Gohl D.M."/>
            <person name="Silverstein K.A.T."/>
            <person name="Koren S."/>
            <person name="Bechman K.B."/>
            <person name="Herman A."/>
            <person name="Abrahante J.E."/>
            <person name="Garbe J."/>
        </authorList>
    </citation>
    <scope>NUCLEOTIDE SEQUENCE</scope>
    <source>
        <strain evidence="1">Duluth1</strain>
        <tissue evidence="1">Whole animal</tissue>
    </source>
</reference>